<evidence type="ECO:0000313" key="3">
    <source>
        <dbReference type="Proteomes" id="UP000622317"/>
    </source>
</evidence>
<reference evidence="2" key="1">
    <citation type="submission" date="2020-09" db="EMBL/GenBank/DDBJ databases">
        <title>Pelagicoccus enzymogenes sp. nov. with an EPS production, isolated from marine sediment.</title>
        <authorList>
            <person name="Feng X."/>
        </authorList>
    </citation>
    <scope>NUCLEOTIDE SEQUENCE</scope>
    <source>
        <strain evidence="2">NFK12</strain>
    </source>
</reference>
<protein>
    <submittedName>
        <fullName evidence="2">Class I SAM-dependent methyltransferase</fullName>
    </submittedName>
</protein>
<organism evidence="2 3">
    <name type="scientific">Pelagicoccus enzymogenes</name>
    <dbReference type="NCBI Taxonomy" id="2773457"/>
    <lineage>
        <taxon>Bacteria</taxon>
        <taxon>Pseudomonadati</taxon>
        <taxon>Verrucomicrobiota</taxon>
        <taxon>Opitutia</taxon>
        <taxon>Puniceicoccales</taxon>
        <taxon>Pelagicoccaceae</taxon>
        <taxon>Pelagicoccus</taxon>
    </lineage>
</organism>
<evidence type="ECO:0000259" key="1">
    <source>
        <dbReference type="Pfam" id="PF13649"/>
    </source>
</evidence>
<keyword evidence="2" id="KW-0489">Methyltransferase</keyword>
<dbReference type="InterPro" id="IPR041698">
    <property type="entry name" value="Methyltransf_25"/>
</dbReference>
<dbReference type="Gene3D" id="3.40.50.150">
    <property type="entry name" value="Vaccinia Virus protein VP39"/>
    <property type="match status" value="1"/>
</dbReference>
<proteinExistence type="predicted"/>
<evidence type="ECO:0000313" key="2">
    <source>
        <dbReference type="EMBL" id="MBD5779559.1"/>
    </source>
</evidence>
<dbReference type="EMBL" id="JACYFG010000009">
    <property type="protein sequence ID" value="MBD5779559.1"/>
    <property type="molecule type" value="Genomic_DNA"/>
</dbReference>
<dbReference type="GO" id="GO:0032259">
    <property type="term" value="P:methylation"/>
    <property type="evidence" value="ECO:0007669"/>
    <property type="project" value="UniProtKB-KW"/>
</dbReference>
<keyword evidence="3" id="KW-1185">Reference proteome</keyword>
<dbReference type="CDD" id="cd02440">
    <property type="entry name" value="AdoMet_MTases"/>
    <property type="match status" value="1"/>
</dbReference>
<dbReference type="PANTHER" id="PTHR43591:SF24">
    <property type="entry name" value="2-METHOXY-6-POLYPRENYL-1,4-BENZOQUINOL METHYLASE, MITOCHONDRIAL"/>
    <property type="match status" value="1"/>
</dbReference>
<dbReference type="Proteomes" id="UP000622317">
    <property type="component" value="Unassembled WGS sequence"/>
</dbReference>
<dbReference type="PANTHER" id="PTHR43591">
    <property type="entry name" value="METHYLTRANSFERASE"/>
    <property type="match status" value="1"/>
</dbReference>
<dbReference type="RefSeq" id="WP_191616697.1">
    <property type="nucleotide sequence ID" value="NZ_JACYFG010000009.1"/>
</dbReference>
<feature type="domain" description="Methyltransferase" evidence="1">
    <location>
        <begin position="47"/>
        <end position="143"/>
    </location>
</feature>
<keyword evidence="2" id="KW-0808">Transferase</keyword>
<name>A0A927F721_9BACT</name>
<sequence length="245" mass="27981">MDVERVRGYFNDAATVQHYAKAVANVGLWESEKLLFSKYFLRQESLLDLGCGAGRASIGLWEEGFERVLGTDLAEAMVQESRDIAECLGCPFSFQREDATALSFASDRFDGVVFAFNGLMQIPGRSVRRRALKEIHRVLRAGGRFIFSTLDREDRLYSKVFAVADDPEHDLRQNDQLLDYGDRHFRTEHGTTFMHVPLRAEVVEDLRQAGFELLEDAMRSELACESASVREFSEDCRLWVARKPR</sequence>
<dbReference type="SUPFAM" id="SSF53335">
    <property type="entry name" value="S-adenosyl-L-methionine-dependent methyltransferases"/>
    <property type="match status" value="1"/>
</dbReference>
<comment type="caution">
    <text evidence="2">The sequence shown here is derived from an EMBL/GenBank/DDBJ whole genome shotgun (WGS) entry which is preliminary data.</text>
</comment>
<gene>
    <name evidence="2" type="ORF">IEN85_08635</name>
</gene>
<accession>A0A927F721</accession>
<dbReference type="AlphaFoldDB" id="A0A927F721"/>
<dbReference type="GO" id="GO:0008168">
    <property type="term" value="F:methyltransferase activity"/>
    <property type="evidence" value="ECO:0007669"/>
    <property type="project" value="UniProtKB-KW"/>
</dbReference>
<dbReference type="InterPro" id="IPR029063">
    <property type="entry name" value="SAM-dependent_MTases_sf"/>
</dbReference>
<dbReference type="Pfam" id="PF13649">
    <property type="entry name" value="Methyltransf_25"/>
    <property type="match status" value="1"/>
</dbReference>